<dbReference type="Gene3D" id="3.40.190.290">
    <property type="match status" value="1"/>
</dbReference>
<keyword evidence="2" id="KW-0805">Transcription regulation</keyword>
<dbReference type="PANTHER" id="PTHR30537:SF5">
    <property type="entry name" value="HTH-TYPE TRANSCRIPTIONAL ACTIVATOR TTDR-RELATED"/>
    <property type="match status" value="1"/>
</dbReference>
<evidence type="ECO:0000256" key="4">
    <source>
        <dbReference type="ARBA" id="ARBA00023163"/>
    </source>
</evidence>
<name>A0A1B3ZEW3_9SPHN</name>
<dbReference type="EMBL" id="CP014168">
    <property type="protein sequence ID" value="AOH85970.1"/>
    <property type="molecule type" value="Genomic_DNA"/>
</dbReference>
<evidence type="ECO:0000259" key="5">
    <source>
        <dbReference type="PROSITE" id="PS50931"/>
    </source>
</evidence>
<evidence type="ECO:0000313" key="6">
    <source>
        <dbReference type="EMBL" id="AOH85970.1"/>
    </source>
</evidence>
<gene>
    <name evidence="6" type="ORF">AWL63_20435</name>
</gene>
<dbReference type="GO" id="GO:0006351">
    <property type="term" value="P:DNA-templated transcription"/>
    <property type="evidence" value="ECO:0007669"/>
    <property type="project" value="TreeGrafter"/>
</dbReference>
<accession>A0A1B3ZEW3</accession>
<dbReference type="AlphaFoldDB" id="A0A1B3ZEW3"/>
<feature type="domain" description="HTH lysR-type" evidence="5">
    <location>
        <begin position="2"/>
        <end position="59"/>
    </location>
</feature>
<dbReference type="InterPro" id="IPR036388">
    <property type="entry name" value="WH-like_DNA-bd_sf"/>
</dbReference>
<evidence type="ECO:0000256" key="3">
    <source>
        <dbReference type="ARBA" id="ARBA00023125"/>
    </source>
</evidence>
<dbReference type="InterPro" id="IPR058163">
    <property type="entry name" value="LysR-type_TF_proteobact-type"/>
</dbReference>
<comment type="similarity">
    <text evidence="1">Belongs to the LysR transcriptional regulatory family.</text>
</comment>
<keyword evidence="7" id="KW-1185">Reference proteome</keyword>
<proteinExistence type="inferred from homology"/>
<dbReference type="SUPFAM" id="SSF46785">
    <property type="entry name" value="Winged helix' DNA-binding domain"/>
    <property type="match status" value="1"/>
</dbReference>
<evidence type="ECO:0000256" key="1">
    <source>
        <dbReference type="ARBA" id="ARBA00009437"/>
    </source>
</evidence>
<dbReference type="Proteomes" id="UP000094256">
    <property type="component" value="Chromosome"/>
</dbReference>
<organism evidence="6 7">
    <name type="scientific">Sphingomonas panacis</name>
    <dbReference type="NCBI Taxonomy" id="1560345"/>
    <lineage>
        <taxon>Bacteria</taxon>
        <taxon>Pseudomonadati</taxon>
        <taxon>Pseudomonadota</taxon>
        <taxon>Alphaproteobacteria</taxon>
        <taxon>Sphingomonadales</taxon>
        <taxon>Sphingomonadaceae</taxon>
        <taxon>Sphingomonas</taxon>
    </lineage>
</organism>
<dbReference type="PROSITE" id="PS50931">
    <property type="entry name" value="HTH_LYSR"/>
    <property type="match status" value="1"/>
</dbReference>
<dbReference type="GO" id="GO:0003700">
    <property type="term" value="F:DNA-binding transcription factor activity"/>
    <property type="evidence" value="ECO:0007669"/>
    <property type="project" value="InterPro"/>
</dbReference>
<dbReference type="STRING" id="1560345.AWL63_20435"/>
<dbReference type="Pfam" id="PF00126">
    <property type="entry name" value="HTH_1"/>
    <property type="match status" value="1"/>
</dbReference>
<keyword evidence="4" id="KW-0804">Transcription</keyword>
<dbReference type="FunFam" id="1.10.10.10:FF:000001">
    <property type="entry name" value="LysR family transcriptional regulator"/>
    <property type="match status" value="1"/>
</dbReference>
<dbReference type="GO" id="GO:0043565">
    <property type="term" value="F:sequence-specific DNA binding"/>
    <property type="evidence" value="ECO:0007669"/>
    <property type="project" value="TreeGrafter"/>
</dbReference>
<sequence length="288" mass="31539">MMKLDLIQTFVEVVRAGGFTAAARHTQMPRSTVSLQVKMLEEALGVRLLKRSTRSLALTDEGQRLYAKASGAVDDLVQVFDDVQARDDTLSGLIRLTIPADFPTSLLASAITSFSEAHPAVRFQILSTNAVLDLVQDNIDIAIRVGASPAQTAIERRLLDIEWGFYAGTPWLERNARPDKVRDVRNFISPAPTLRAYLEKHVLGGASLPSVSIEVDSHSMARDLMLTGFGVALLPQGICQEAVSSGQAALLLPQIALHPTRLNLTFPNRADMVPRVRALADYLCTHFR</sequence>
<dbReference type="KEGG" id="span:AWL63_20435"/>
<protein>
    <recommendedName>
        <fullName evidence="5">HTH lysR-type domain-containing protein</fullName>
    </recommendedName>
</protein>
<dbReference type="Pfam" id="PF03466">
    <property type="entry name" value="LysR_substrate"/>
    <property type="match status" value="1"/>
</dbReference>
<evidence type="ECO:0000313" key="7">
    <source>
        <dbReference type="Proteomes" id="UP000094256"/>
    </source>
</evidence>
<dbReference type="InterPro" id="IPR000847">
    <property type="entry name" value="LysR_HTH_N"/>
</dbReference>
<dbReference type="Gene3D" id="1.10.10.10">
    <property type="entry name" value="Winged helix-like DNA-binding domain superfamily/Winged helix DNA-binding domain"/>
    <property type="match status" value="1"/>
</dbReference>
<dbReference type="InterPro" id="IPR005119">
    <property type="entry name" value="LysR_subst-bd"/>
</dbReference>
<evidence type="ECO:0000256" key="2">
    <source>
        <dbReference type="ARBA" id="ARBA00023015"/>
    </source>
</evidence>
<reference evidence="6 7" key="1">
    <citation type="submission" date="2016-01" db="EMBL/GenBank/DDBJ databases">
        <title>Complete genome and mega plasmid sequence of Sphingomonas panacis DCY99 elicits systemic resistance in rice to Xanthomonas oryzae.</title>
        <authorList>
            <person name="Kim Y.J."/>
            <person name="Yang D.C."/>
            <person name="Sing P."/>
        </authorList>
    </citation>
    <scope>NUCLEOTIDE SEQUENCE [LARGE SCALE GENOMIC DNA]</scope>
    <source>
        <strain evidence="6 7">DCY99</strain>
    </source>
</reference>
<keyword evidence="3" id="KW-0238">DNA-binding</keyword>
<dbReference type="SUPFAM" id="SSF53850">
    <property type="entry name" value="Periplasmic binding protein-like II"/>
    <property type="match status" value="1"/>
</dbReference>
<dbReference type="PANTHER" id="PTHR30537">
    <property type="entry name" value="HTH-TYPE TRANSCRIPTIONAL REGULATOR"/>
    <property type="match status" value="1"/>
</dbReference>
<dbReference type="InterPro" id="IPR036390">
    <property type="entry name" value="WH_DNA-bd_sf"/>
</dbReference>